<evidence type="ECO:0000256" key="1">
    <source>
        <dbReference type="SAM" id="MobiDB-lite"/>
    </source>
</evidence>
<keyword evidence="4" id="KW-1185">Reference proteome</keyword>
<dbReference type="Proteomes" id="UP000239724">
    <property type="component" value="Unassembled WGS sequence"/>
</dbReference>
<keyword evidence="2" id="KW-0732">Signal</keyword>
<dbReference type="RefSeq" id="WP_104520954.1">
    <property type="nucleotide sequence ID" value="NZ_NHRY01000229.1"/>
</dbReference>
<gene>
    <name evidence="3" type="ORF">CCS01_21930</name>
</gene>
<sequence>MMRTAWLIALTIAAAPALAQNPQPAPPASPRAPLAPPNAPSPPPEKIAPPADGTLSHQLSRQKGAIKPPNVDPGMTVRPPARGTATTPVIPPPGSPGGNPSVVPK</sequence>
<dbReference type="EMBL" id="NHRY01000229">
    <property type="protein sequence ID" value="PPQ29337.1"/>
    <property type="molecule type" value="Genomic_DNA"/>
</dbReference>
<accession>A0A2S6N437</accession>
<evidence type="ECO:0000313" key="3">
    <source>
        <dbReference type="EMBL" id="PPQ29337.1"/>
    </source>
</evidence>
<proteinExistence type="predicted"/>
<feature type="region of interest" description="Disordered" evidence="1">
    <location>
        <begin position="19"/>
        <end position="105"/>
    </location>
</feature>
<organism evidence="3 4">
    <name type="scientific">Rhodopila globiformis</name>
    <name type="common">Rhodopseudomonas globiformis</name>
    <dbReference type="NCBI Taxonomy" id="1071"/>
    <lineage>
        <taxon>Bacteria</taxon>
        <taxon>Pseudomonadati</taxon>
        <taxon>Pseudomonadota</taxon>
        <taxon>Alphaproteobacteria</taxon>
        <taxon>Acetobacterales</taxon>
        <taxon>Acetobacteraceae</taxon>
        <taxon>Rhodopila</taxon>
    </lineage>
</organism>
<feature type="chain" id="PRO_5015505500" evidence="2">
    <location>
        <begin position="20"/>
        <end position="105"/>
    </location>
</feature>
<comment type="caution">
    <text evidence="3">The sequence shown here is derived from an EMBL/GenBank/DDBJ whole genome shotgun (WGS) entry which is preliminary data.</text>
</comment>
<dbReference type="AlphaFoldDB" id="A0A2S6N437"/>
<reference evidence="3 4" key="1">
    <citation type="journal article" date="2018" name="Arch. Microbiol.">
        <title>New insights into the metabolic potential of the phototrophic purple bacterium Rhodopila globiformis DSM 161(T) from its draft genome sequence and evidence for a vanadium-dependent nitrogenase.</title>
        <authorList>
            <person name="Imhoff J.F."/>
            <person name="Rahn T."/>
            <person name="Kunzel S."/>
            <person name="Neulinger S.C."/>
        </authorList>
    </citation>
    <scope>NUCLEOTIDE SEQUENCE [LARGE SCALE GENOMIC DNA]</scope>
    <source>
        <strain evidence="3 4">DSM 161</strain>
    </source>
</reference>
<evidence type="ECO:0000256" key="2">
    <source>
        <dbReference type="SAM" id="SignalP"/>
    </source>
</evidence>
<protein>
    <submittedName>
        <fullName evidence="3">Uncharacterized protein</fullName>
    </submittedName>
</protein>
<feature type="signal peptide" evidence="2">
    <location>
        <begin position="1"/>
        <end position="19"/>
    </location>
</feature>
<feature type="compositionally biased region" description="Pro residues" evidence="1">
    <location>
        <begin position="23"/>
        <end position="47"/>
    </location>
</feature>
<evidence type="ECO:0000313" key="4">
    <source>
        <dbReference type="Proteomes" id="UP000239724"/>
    </source>
</evidence>
<name>A0A2S6N437_RHOGL</name>